<feature type="region of interest" description="Disordered" evidence="1">
    <location>
        <begin position="205"/>
        <end position="248"/>
    </location>
</feature>
<feature type="region of interest" description="Disordered" evidence="1">
    <location>
        <begin position="82"/>
        <end position="181"/>
    </location>
</feature>
<feature type="compositionally biased region" description="Pro residues" evidence="1">
    <location>
        <begin position="164"/>
        <end position="173"/>
    </location>
</feature>
<accession>E9BH83</accession>
<reference evidence="4" key="5">
    <citation type="submission" date="2019-02" db="EMBL/GenBank/DDBJ databases">
        <title>FDA dAtabase for Regulatory Grade micrObial Sequences (FDA-ARGOS): Supporting development and validation of Infectious Disease Dx tests.</title>
        <authorList>
            <person name="Duncan R."/>
            <person name="Fisher C."/>
            <person name="Tallon L.J."/>
            <person name="Sadzewicz L."/>
            <person name="Sengamalay N."/>
            <person name="Ott S."/>
            <person name="Godinez A."/>
            <person name="Nagaraj S."/>
            <person name="Nadendla S."/>
            <person name="Sichtig H."/>
        </authorList>
    </citation>
    <scope>NUCLEOTIDE SEQUENCE</scope>
    <source>
        <strain evidence="4">FDAARGOS_361</strain>
    </source>
</reference>
<evidence type="ECO:0000313" key="6">
    <source>
        <dbReference type="Proteomes" id="UP000274082"/>
    </source>
</evidence>
<dbReference type="OMA" id="VKYAYYV"/>
<dbReference type="GeneID" id="13391470"/>
<dbReference type="Proteomes" id="UP000274082">
    <property type="component" value="Chromosome 24"/>
</dbReference>
<sequence>MKSVQAERDELLLYALRHPPPNVSLKLPDGCASLEHVDLTSCPSPTTLYAEAERAAQHAKGKKVPKFELDLTKCFTVIGSSSGGVQRAKNAAPTSRSKHSRSPPELPAKKEAKPDLPNANRGSYSTIDGSSSSPHVAAKNDSSHSPDKRGDSGSPKLAASEQSPPRPVQPPPGASNSAAQEGNKGLLGFLIGALKGLGSVEGAAAVPDSGRRLSGSSASTTNDSRASAASKRQGTRPASATGSSTGKVLSSVWNPLSSSIQGVRQTSPVTSLPGAAKEELNVSDVARLMEQMQIPLCGTTPGTISSNIATQFGTVFDAAAQQRKMNEEATAAAFSFPRPPHIQLCEVLDSAPLAPFLDILPIFAYESLLLATGVLLTQKRDMYAQELGNVYRRVFNITEEQHTRSLANVTPPALRRALDDGDAVAKEERRRYLSELRPNASTLRLLCENSNDDDFVSRAEQLQSVIEHYPDLPGDTQVPFAIRAMVFAACLIPLYHRDLSTLSPIYSAKDVESCLAALREYLSILPQTEHFCHLHAQLLASDKGGSVEAQAVFLKDLARSISHYGISGIANAQLTPAVKYAYYVMQETFCLAAVPMPWLDSSFSDDMQRSATAAFIEACLALPPCMLSAMVLVDDMPVLPPTSSSEDILLALMEVFVNSGVFRSYAELVDDNTNVQHLSAATLFQMAGNSLDTKQKAYCQMLTRSFPLAPMLIVPGRLRIGAYILLTRHWGGLYPGATQNVPKDHKASLDAFLDYLLDGCDGERRTSESKTLCVLLKRATQRYLAPLDTLAQYDEAAHVKFAKQLMEEISLPWADTVECASAPLGDVMRYVQAVFGAPRPPPLGGDPAAQQYARMCSWLDIVTALIEKCLEGFPTVAAAAPSDKMPALAAESECVGIACAKLCRYPALLPRGVHRLQTLVRVREGFEECLMRSRQQYDLVRRVTGAPPVPTDEITEKIWRNLYSAVLKLCNSLSIYILTQYSVKDLMSKFMQLDANQYKLIKCSAAKLEDLPMPRLYPDVTMQRILDEVRCVLDRVRETINFEPAVRQLRYRLGHYFTACLFAVYVDGAEVFLSPADAPLILADLDIVRAFFFEPSADKQRTPPTGRDHCNTFQGAAQALRVSSAELLEKLYSVVQYVMSKPSSELVTGGAGVPPLHTLPECSDNSPWCQYVVRRVLEHRKDFKSSMWESYKARVRAK</sequence>
<reference evidence="3" key="2">
    <citation type="submission" date="2011-01" db="EMBL/GenBank/DDBJ databases">
        <authorList>
            <person name="Zhao B.P."/>
            <person name="Ren Z.A."/>
            <person name="Li C.D."/>
        </authorList>
    </citation>
    <scope>NUCLEOTIDE SEQUENCE</scope>
    <source>
        <strain evidence="3">BPK282A1</strain>
    </source>
</reference>
<dbReference type="EMBL" id="FR799611">
    <property type="protein sequence ID" value="CBZ34609.1"/>
    <property type="molecule type" value="Genomic_DNA"/>
</dbReference>
<name>A0A3S7WYR1_LEIDO</name>
<dbReference type="AlphaFoldDB" id="A0A3S7WYR1"/>
<dbReference type="VEuPathDB" id="TriTrypDB:LDHU3_24.2690"/>
<dbReference type="OrthoDB" id="271740at2759"/>
<reference evidence="5" key="3">
    <citation type="submission" date="2011-02" db="EMBL/GenBank/DDBJ databases">
        <title>Whole genome sequencing of Leishmania donovani clinical lines reveals dynamic variation related to drug resistance.</title>
        <authorList>
            <person name="Downing T."/>
            <person name="Imamura H."/>
            <person name="Sanders M."/>
            <person name="Decuypere S."/>
            <person name="Hertz-Fowler C."/>
            <person name="Clark T.G."/>
            <person name="Rijal S."/>
            <person name="Sundar S."/>
            <person name="Quail M.A."/>
            <person name="De Doncker S."/>
            <person name="Maes I."/>
            <person name="Vanaerschot M."/>
            <person name="Stark O."/>
            <person name="Schonian G."/>
            <person name="Dujardin J.C."/>
            <person name="Berriman M."/>
        </authorList>
    </citation>
    <scope>NUCLEOTIDE SEQUENCE [LARGE SCALE GENOMIC DNA]</scope>
    <source>
        <strain evidence="5">BPK282A1</strain>
    </source>
</reference>
<dbReference type="EMBL" id="RHLC01000020">
    <property type="protein sequence ID" value="TPP52341.1"/>
    <property type="molecule type" value="Genomic_DNA"/>
</dbReference>
<evidence type="ECO:0000313" key="2">
    <source>
        <dbReference type="EMBL" id="AYU79303.1"/>
    </source>
</evidence>
<feature type="compositionally biased region" description="Basic and acidic residues" evidence="1">
    <location>
        <begin position="141"/>
        <end position="151"/>
    </location>
</feature>
<accession>A0A3S7WYR1</accession>
<keyword evidence="6" id="KW-1185">Reference proteome</keyword>
<dbReference type="EMBL" id="CP029523">
    <property type="protein sequence ID" value="AYU79303.1"/>
    <property type="molecule type" value="Genomic_DNA"/>
</dbReference>
<dbReference type="KEGG" id="ldo:LDBPK_242210"/>
<evidence type="ECO:0000313" key="5">
    <source>
        <dbReference type="Proteomes" id="UP000008980"/>
    </source>
</evidence>
<organism evidence="2 6">
    <name type="scientific">Leishmania donovani</name>
    <dbReference type="NCBI Taxonomy" id="5661"/>
    <lineage>
        <taxon>Eukaryota</taxon>
        <taxon>Discoba</taxon>
        <taxon>Euglenozoa</taxon>
        <taxon>Kinetoplastea</taxon>
        <taxon>Metakinetoplastina</taxon>
        <taxon>Trypanosomatida</taxon>
        <taxon>Trypanosomatidae</taxon>
        <taxon>Leishmaniinae</taxon>
        <taxon>Leishmania</taxon>
    </lineage>
</organism>
<evidence type="ECO:0000313" key="7">
    <source>
        <dbReference type="Proteomes" id="UP000318447"/>
    </source>
</evidence>
<feature type="compositionally biased region" description="Low complexity" evidence="1">
    <location>
        <begin position="123"/>
        <end position="133"/>
    </location>
</feature>
<dbReference type="Proteomes" id="UP000318447">
    <property type="component" value="Unassembled WGS sequence"/>
</dbReference>
<dbReference type="RefSeq" id="XP_003861310.1">
    <property type="nucleotide sequence ID" value="XM_003861262.1"/>
</dbReference>
<dbReference type="VEuPathDB" id="TriTrypDB:LdCL_240027700"/>
<feature type="compositionally biased region" description="Polar residues" evidence="1">
    <location>
        <begin position="214"/>
        <end position="248"/>
    </location>
</feature>
<dbReference type="Proteomes" id="UP000008980">
    <property type="component" value="Chromosome 24"/>
</dbReference>
<proteinExistence type="predicted"/>
<gene>
    <name evidence="4" type="ORF">CGC21_16680</name>
    <name evidence="3" type="ORF">LDBPK_242210</name>
    <name evidence="2" type="ORF">LdCL_240027700</name>
</gene>
<reference evidence="3 5" key="1">
    <citation type="journal article" date="2011" name="Genome Res.">
        <title>Whole genome sequencing of multiple Leishmania donovani clinical isolates provides insights into population structure and mechanisms of drug resistance.</title>
        <authorList>
            <person name="Downing T."/>
            <person name="Imamura H."/>
            <person name="Decuypere S."/>
            <person name="Clark T.G."/>
            <person name="Coombs G.H."/>
            <person name="Cotton J.A."/>
            <person name="Hilley J.D."/>
            <person name="de Doncker S."/>
            <person name="Maes I."/>
            <person name="Mottram J.C."/>
            <person name="Quail M.A."/>
            <person name="Rijal S."/>
            <person name="Sanders M."/>
            <person name="Schonian G."/>
            <person name="Stark O."/>
            <person name="Sundar S."/>
            <person name="Vanaerschot M."/>
            <person name="Hertz-Fowler C."/>
            <person name="Dujardin J.C."/>
            <person name="Berriman M."/>
        </authorList>
    </citation>
    <scope>NUCLEOTIDE SEQUENCE [LARGE SCALE GENOMIC DNA]</scope>
    <source>
        <strain evidence="3 5">BPK282A1</strain>
    </source>
</reference>
<evidence type="ECO:0000313" key="4">
    <source>
        <dbReference type="EMBL" id="TPP52341.1"/>
    </source>
</evidence>
<reference evidence="2 6" key="4">
    <citation type="journal article" date="2018" name="Sci. Rep.">
        <title>A complete Leishmania donovani reference genome identifies novel genetic variations associated with virulence.</title>
        <authorList>
            <person name="Lypaczewski P."/>
            <person name="Hoshizaki J."/>
            <person name="Zhang W.-W."/>
            <person name="McCall L.-I."/>
            <person name="Torcivia-Rodriguez J."/>
            <person name="Simonyan V."/>
            <person name="Kaur A."/>
            <person name="Dewar K."/>
            <person name="Matlashewski G."/>
        </authorList>
    </citation>
    <scope>NUCLEOTIDE SEQUENCE [LARGE SCALE GENOMIC DNA]</scope>
    <source>
        <strain evidence="2 6">LdCL</strain>
    </source>
</reference>
<dbReference type="VEuPathDB" id="TriTrypDB:LdBPK_242210.1"/>
<protein>
    <submittedName>
        <fullName evidence="2">Uncharacterized protein</fullName>
    </submittedName>
</protein>
<evidence type="ECO:0000256" key="1">
    <source>
        <dbReference type="SAM" id="MobiDB-lite"/>
    </source>
</evidence>
<evidence type="ECO:0000313" key="3">
    <source>
        <dbReference type="EMBL" id="CBZ34609.1"/>
    </source>
</evidence>
<reference evidence="7" key="6">
    <citation type="submission" date="2019-02" db="EMBL/GenBank/DDBJ databases">
        <title>FDA dAtabase for Regulatory Grade micrObial Sequences (FDA-ARGOS): Supporting development and validation of Infectious Disease Dx tests.</title>
        <authorList>
            <person name="Duncan R."/>
            <person name="Fisher C."/>
            <person name="Tallon L."/>
            <person name="Sadzewicz L."/>
            <person name="Sengamalay N."/>
            <person name="Ott S."/>
            <person name="Godinez A."/>
            <person name="Nagaraj S."/>
            <person name="Vavikolanu K."/>
            <person name="Nadendla S."/>
            <person name="Aluvathingal J."/>
            <person name="Sichtig H."/>
        </authorList>
    </citation>
    <scope>NUCLEOTIDE SEQUENCE [LARGE SCALE GENOMIC DNA]</scope>
    <source>
        <strain evidence="7">FDAARGOS_361</strain>
    </source>
</reference>